<dbReference type="InParanoid" id="B4MFZ8"/>
<dbReference type="HOGENOM" id="CLU_168495_0_0_1"/>
<accession>B4MFZ8</accession>
<organism evidence="1 2">
    <name type="scientific">Drosophila virilis</name>
    <name type="common">Fruit fly</name>
    <dbReference type="NCBI Taxonomy" id="7244"/>
    <lineage>
        <taxon>Eukaryota</taxon>
        <taxon>Metazoa</taxon>
        <taxon>Ecdysozoa</taxon>
        <taxon>Arthropoda</taxon>
        <taxon>Hexapoda</taxon>
        <taxon>Insecta</taxon>
        <taxon>Pterygota</taxon>
        <taxon>Neoptera</taxon>
        <taxon>Endopterygota</taxon>
        <taxon>Diptera</taxon>
        <taxon>Brachycera</taxon>
        <taxon>Muscomorpha</taxon>
        <taxon>Ephydroidea</taxon>
        <taxon>Drosophilidae</taxon>
        <taxon>Drosophila</taxon>
    </lineage>
</organism>
<keyword evidence="2" id="KW-1185">Reference proteome</keyword>
<name>B4MFZ8_DROVI</name>
<reference evidence="1 2" key="1">
    <citation type="journal article" date="2007" name="Nature">
        <title>Evolution of genes and genomes on the Drosophila phylogeny.</title>
        <authorList>
            <consortium name="Drosophila 12 Genomes Consortium"/>
            <person name="Clark A.G."/>
            <person name="Eisen M.B."/>
            <person name="Smith D.R."/>
            <person name="Bergman C.M."/>
            <person name="Oliver B."/>
            <person name="Markow T.A."/>
            <person name="Kaufman T.C."/>
            <person name="Kellis M."/>
            <person name="Gelbart W."/>
            <person name="Iyer V.N."/>
            <person name="Pollard D.A."/>
            <person name="Sackton T.B."/>
            <person name="Larracuente A.M."/>
            <person name="Singh N.D."/>
            <person name="Abad J.P."/>
            <person name="Abt D.N."/>
            <person name="Adryan B."/>
            <person name="Aguade M."/>
            <person name="Akashi H."/>
            <person name="Anderson W.W."/>
            <person name="Aquadro C.F."/>
            <person name="Ardell D.H."/>
            <person name="Arguello R."/>
            <person name="Artieri C.G."/>
            <person name="Barbash D.A."/>
            <person name="Barker D."/>
            <person name="Barsanti P."/>
            <person name="Batterham P."/>
            <person name="Batzoglou S."/>
            <person name="Begun D."/>
            <person name="Bhutkar A."/>
            <person name="Blanco E."/>
            <person name="Bosak S.A."/>
            <person name="Bradley R.K."/>
            <person name="Brand A.D."/>
            <person name="Brent M.R."/>
            <person name="Brooks A.N."/>
            <person name="Brown R.H."/>
            <person name="Butlin R.K."/>
            <person name="Caggese C."/>
            <person name="Calvi B.R."/>
            <person name="Bernardo de Carvalho A."/>
            <person name="Caspi A."/>
            <person name="Castrezana S."/>
            <person name="Celniker S.E."/>
            <person name="Chang J.L."/>
            <person name="Chapple C."/>
            <person name="Chatterji S."/>
            <person name="Chinwalla A."/>
            <person name="Civetta A."/>
            <person name="Clifton S.W."/>
            <person name="Comeron J.M."/>
            <person name="Costello J.C."/>
            <person name="Coyne J.A."/>
            <person name="Daub J."/>
            <person name="David R.G."/>
            <person name="Delcher A.L."/>
            <person name="Delehaunty K."/>
            <person name="Do C.B."/>
            <person name="Ebling H."/>
            <person name="Edwards K."/>
            <person name="Eickbush T."/>
            <person name="Evans J.D."/>
            <person name="Filipski A."/>
            <person name="Findeiss S."/>
            <person name="Freyhult E."/>
            <person name="Fulton L."/>
            <person name="Fulton R."/>
            <person name="Garcia A.C."/>
            <person name="Gardiner A."/>
            <person name="Garfield D.A."/>
            <person name="Garvin B.E."/>
            <person name="Gibson G."/>
            <person name="Gilbert D."/>
            <person name="Gnerre S."/>
            <person name="Godfrey J."/>
            <person name="Good R."/>
            <person name="Gotea V."/>
            <person name="Gravely B."/>
            <person name="Greenberg A.J."/>
            <person name="Griffiths-Jones S."/>
            <person name="Gross S."/>
            <person name="Guigo R."/>
            <person name="Gustafson E.A."/>
            <person name="Haerty W."/>
            <person name="Hahn M.W."/>
            <person name="Halligan D.L."/>
            <person name="Halpern A.L."/>
            <person name="Halter G.M."/>
            <person name="Han M.V."/>
            <person name="Heger A."/>
            <person name="Hillier L."/>
            <person name="Hinrichs A.S."/>
            <person name="Holmes I."/>
            <person name="Hoskins R.A."/>
            <person name="Hubisz M.J."/>
            <person name="Hultmark D."/>
            <person name="Huntley M.A."/>
            <person name="Jaffe D.B."/>
            <person name="Jagadeeshan S."/>
            <person name="Jeck W.R."/>
            <person name="Johnson J."/>
            <person name="Jones C.D."/>
            <person name="Jordan W.C."/>
            <person name="Karpen G.H."/>
            <person name="Kataoka E."/>
            <person name="Keightley P.D."/>
            <person name="Kheradpour P."/>
            <person name="Kirkness E.F."/>
            <person name="Koerich L.B."/>
            <person name="Kristiansen K."/>
            <person name="Kudrna D."/>
            <person name="Kulathinal R.J."/>
            <person name="Kumar S."/>
            <person name="Kwok R."/>
            <person name="Lander E."/>
            <person name="Langley C.H."/>
            <person name="Lapoint R."/>
            <person name="Lazzaro B.P."/>
            <person name="Lee S.J."/>
            <person name="Levesque L."/>
            <person name="Li R."/>
            <person name="Lin C.F."/>
            <person name="Lin M.F."/>
            <person name="Lindblad-Toh K."/>
            <person name="Llopart A."/>
            <person name="Long M."/>
            <person name="Low L."/>
            <person name="Lozovsky E."/>
            <person name="Lu J."/>
            <person name="Luo M."/>
            <person name="Machado C.A."/>
            <person name="Makalowski W."/>
            <person name="Marzo M."/>
            <person name="Matsuda M."/>
            <person name="Matzkin L."/>
            <person name="McAllister B."/>
            <person name="McBride C.S."/>
            <person name="McKernan B."/>
            <person name="McKernan K."/>
            <person name="Mendez-Lago M."/>
            <person name="Minx P."/>
            <person name="Mollenhauer M.U."/>
            <person name="Montooth K."/>
            <person name="Mount S.M."/>
            <person name="Mu X."/>
            <person name="Myers E."/>
            <person name="Negre B."/>
            <person name="Newfeld S."/>
            <person name="Nielsen R."/>
            <person name="Noor M.A."/>
            <person name="O'Grady P."/>
            <person name="Pachter L."/>
            <person name="Papaceit M."/>
            <person name="Parisi M.J."/>
            <person name="Parisi M."/>
            <person name="Parts L."/>
            <person name="Pedersen J.S."/>
            <person name="Pesole G."/>
            <person name="Phillippy A.M."/>
            <person name="Ponting C.P."/>
            <person name="Pop M."/>
            <person name="Porcelli D."/>
            <person name="Powell J.R."/>
            <person name="Prohaska S."/>
            <person name="Pruitt K."/>
            <person name="Puig M."/>
            <person name="Quesneville H."/>
            <person name="Ram K.R."/>
            <person name="Rand D."/>
            <person name="Rasmussen M.D."/>
            <person name="Reed L.K."/>
            <person name="Reenan R."/>
            <person name="Reily A."/>
            <person name="Remington K.A."/>
            <person name="Rieger T.T."/>
            <person name="Ritchie M.G."/>
            <person name="Robin C."/>
            <person name="Rogers Y.H."/>
            <person name="Rohde C."/>
            <person name="Rozas J."/>
            <person name="Rubenfield M.J."/>
            <person name="Ruiz A."/>
            <person name="Russo S."/>
            <person name="Salzberg S.L."/>
            <person name="Sanchez-Gracia A."/>
            <person name="Saranga D.J."/>
            <person name="Sato H."/>
            <person name="Schaeffer S.W."/>
            <person name="Schatz M.C."/>
            <person name="Schlenke T."/>
            <person name="Schwartz R."/>
            <person name="Segarra C."/>
            <person name="Singh R.S."/>
            <person name="Sirot L."/>
            <person name="Sirota M."/>
            <person name="Sisneros N.B."/>
            <person name="Smith C.D."/>
            <person name="Smith T.F."/>
            <person name="Spieth J."/>
            <person name="Stage D.E."/>
            <person name="Stark A."/>
            <person name="Stephan W."/>
            <person name="Strausberg R.L."/>
            <person name="Strempel S."/>
            <person name="Sturgill D."/>
            <person name="Sutton G."/>
            <person name="Sutton G.G."/>
            <person name="Tao W."/>
            <person name="Teichmann S."/>
            <person name="Tobari Y.N."/>
            <person name="Tomimura Y."/>
            <person name="Tsolas J.M."/>
            <person name="Valente V.L."/>
            <person name="Venter E."/>
            <person name="Venter J.C."/>
            <person name="Vicario S."/>
            <person name="Vieira F.G."/>
            <person name="Vilella A.J."/>
            <person name="Villasante A."/>
            <person name="Walenz B."/>
            <person name="Wang J."/>
            <person name="Wasserman M."/>
            <person name="Watts T."/>
            <person name="Wilson D."/>
            <person name="Wilson R.K."/>
            <person name="Wing R.A."/>
            <person name="Wolfner M.F."/>
            <person name="Wong A."/>
            <person name="Wong G.K."/>
            <person name="Wu C.I."/>
            <person name="Wu G."/>
            <person name="Yamamoto D."/>
            <person name="Yang H.P."/>
            <person name="Yang S.P."/>
            <person name="Yorke J.A."/>
            <person name="Yoshida K."/>
            <person name="Zdobnov E."/>
            <person name="Zhang P."/>
            <person name="Zhang Y."/>
            <person name="Zimin A.V."/>
            <person name="Baldwin J."/>
            <person name="Abdouelleil A."/>
            <person name="Abdulkadir J."/>
            <person name="Abebe A."/>
            <person name="Abera B."/>
            <person name="Abreu J."/>
            <person name="Acer S.C."/>
            <person name="Aftuck L."/>
            <person name="Alexander A."/>
            <person name="An P."/>
            <person name="Anderson E."/>
            <person name="Anderson S."/>
            <person name="Arachi H."/>
            <person name="Azer M."/>
            <person name="Bachantsang P."/>
            <person name="Barry A."/>
            <person name="Bayul T."/>
            <person name="Berlin A."/>
            <person name="Bessette D."/>
            <person name="Bloom T."/>
            <person name="Blye J."/>
            <person name="Boguslavskiy L."/>
            <person name="Bonnet C."/>
            <person name="Boukhgalter B."/>
            <person name="Bourzgui I."/>
            <person name="Brown A."/>
            <person name="Cahill P."/>
            <person name="Channer S."/>
            <person name="Cheshatsang Y."/>
            <person name="Chuda L."/>
            <person name="Citroen M."/>
            <person name="Collymore A."/>
            <person name="Cooke P."/>
            <person name="Costello M."/>
            <person name="D'Aco K."/>
            <person name="Daza R."/>
            <person name="De Haan G."/>
            <person name="DeGray S."/>
            <person name="DeMaso C."/>
            <person name="Dhargay N."/>
            <person name="Dooley K."/>
            <person name="Dooley E."/>
            <person name="Doricent M."/>
            <person name="Dorje P."/>
            <person name="Dorjee K."/>
            <person name="Dupes A."/>
            <person name="Elong R."/>
            <person name="Falk J."/>
            <person name="Farina A."/>
            <person name="Faro S."/>
            <person name="Ferguson D."/>
            <person name="Fisher S."/>
            <person name="Foley C.D."/>
            <person name="Franke A."/>
            <person name="Friedrich D."/>
            <person name="Gadbois L."/>
            <person name="Gearin G."/>
            <person name="Gearin C.R."/>
            <person name="Giannoukos G."/>
            <person name="Goode T."/>
            <person name="Graham J."/>
            <person name="Grandbois E."/>
            <person name="Grewal S."/>
            <person name="Gyaltsen K."/>
            <person name="Hafez N."/>
            <person name="Hagos B."/>
            <person name="Hall J."/>
            <person name="Henson C."/>
            <person name="Hollinger A."/>
            <person name="Honan T."/>
            <person name="Huard M.D."/>
            <person name="Hughes L."/>
            <person name="Hurhula B."/>
            <person name="Husby M.E."/>
            <person name="Kamat A."/>
            <person name="Kanga B."/>
            <person name="Kashin S."/>
            <person name="Khazanovich D."/>
            <person name="Kisner P."/>
            <person name="Lance K."/>
            <person name="Lara M."/>
            <person name="Lee W."/>
            <person name="Lennon N."/>
            <person name="Letendre F."/>
            <person name="LeVine R."/>
            <person name="Lipovsky A."/>
            <person name="Liu X."/>
            <person name="Liu J."/>
            <person name="Liu S."/>
            <person name="Lokyitsang T."/>
            <person name="Lokyitsang Y."/>
            <person name="Lubonja R."/>
            <person name="Lui A."/>
            <person name="MacDonald P."/>
            <person name="Magnisalis V."/>
            <person name="Maru K."/>
            <person name="Matthews C."/>
            <person name="McCusker W."/>
            <person name="McDonough S."/>
            <person name="Mehta T."/>
            <person name="Meldrim J."/>
            <person name="Meneus L."/>
            <person name="Mihai O."/>
            <person name="Mihalev A."/>
            <person name="Mihova T."/>
            <person name="Mittelman R."/>
            <person name="Mlenga V."/>
            <person name="Montmayeur A."/>
            <person name="Mulrain L."/>
            <person name="Navidi A."/>
            <person name="Naylor J."/>
            <person name="Negash T."/>
            <person name="Nguyen T."/>
            <person name="Nguyen N."/>
            <person name="Nicol R."/>
            <person name="Norbu C."/>
            <person name="Norbu N."/>
            <person name="Novod N."/>
            <person name="O'Neill B."/>
            <person name="Osman S."/>
            <person name="Markiewicz E."/>
            <person name="Oyono O.L."/>
            <person name="Patti C."/>
            <person name="Phunkhang P."/>
            <person name="Pierre F."/>
            <person name="Priest M."/>
            <person name="Raghuraman S."/>
            <person name="Rege F."/>
            <person name="Reyes R."/>
            <person name="Rise C."/>
            <person name="Rogov P."/>
            <person name="Ross K."/>
            <person name="Ryan E."/>
            <person name="Settipalli S."/>
            <person name="Shea T."/>
            <person name="Sherpa N."/>
            <person name="Shi L."/>
            <person name="Shih D."/>
            <person name="Sparrow T."/>
            <person name="Spaulding J."/>
            <person name="Stalker J."/>
            <person name="Stange-Thomann N."/>
            <person name="Stavropoulos S."/>
            <person name="Stone C."/>
            <person name="Strader C."/>
            <person name="Tesfaye S."/>
            <person name="Thomson T."/>
            <person name="Thoulutsang Y."/>
            <person name="Thoulutsang D."/>
            <person name="Topham K."/>
            <person name="Topping I."/>
            <person name="Tsamla T."/>
            <person name="Vassiliev H."/>
            <person name="Vo A."/>
            <person name="Wangchuk T."/>
            <person name="Wangdi T."/>
            <person name="Weiand M."/>
            <person name="Wilkinson J."/>
            <person name="Wilson A."/>
            <person name="Yadav S."/>
            <person name="Young G."/>
            <person name="Yu Q."/>
            <person name="Zembek L."/>
            <person name="Zhong D."/>
            <person name="Zimmer A."/>
            <person name="Zwirko Z."/>
            <person name="Jaffe D.B."/>
            <person name="Alvarez P."/>
            <person name="Brockman W."/>
            <person name="Butler J."/>
            <person name="Chin C."/>
            <person name="Gnerre S."/>
            <person name="Grabherr M."/>
            <person name="Kleber M."/>
            <person name="Mauceli E."/>
            <person name="MacCallum I."/>
        </authorList>
    </citation>
    <scope>NUCLEOTIDE SEQUENCE [LARGE SCALE GENOMIC DNA]</scope>
    <source>
        <strain evidence="2">Tucson 15010-1051.87</strain>
    </source>
</reference>
<gene>
    <name evidence="1" type="primary">Dvir\GJ15478</name>
    <name evidence="1" type="ORF">Dvir_GJ15478</name>
</gene>
<dbReference type="Proteomes" id="UP000008792">
    <property type="component" value="Unassembled WGS sequence"/>
</dbReference>
<dbReference type="eggNOG" id="ENOG502T8V9">
    <property type="taxonomic scope" value="Eukaryota"/>
</dbReference>
<evidence type="ECO:0000313" key="1">
    <source>
        <dbReference type="EMBL" id="EDW58259.2"/>
    </source>
</evidence>
<evidence type="ECO:0000313" key="2">
    <source>
        <dbReference type="Proteomes" id="UP000008792"/>
    </source>
</evidence>
<dbReference type="AlphaFoldDB" id="B4MFZ8"/>
<protein>
    <submittedName>
        <fullName evidence="1">Uncharacterized protein</fullName>
    </submittedName>
</protein>
<sequence length="120" mass="14887">MWQTDADTNISDCAERIMESIGYALYMHRQELGRPRRCRRLMRIASTKLRLTNELIWLERCQWQLEEPDYQQWSALNREREYRDILEHNMQQQQLKQQQLRQRQLDRRRHETCQNTARPV</sequence>
<dbReference type="KEGG" id="dvi:6636544"/>
<dbReference type="EMBL" id="CH940669">
    <property type="protein sequence ID" value="EDW58259.2"/>
    <property type="molecule type" value="Genomic_DNA"/>
</dbReference>
<proteinExistence type="predicted"/>
<dbReference type="InterPro" id="IPR007970">
    <property type="entry name" value="DUF733"/>
</dbReference>
<dbReference type="Pfam" id="PF05306">
    <property type="entry name" value="DUF733"/>
    <property type="match status" value="1"/>
</dbReference>
<dbReference type="OrthoDB" id="7882409at2759"/>